<feature type="transmembrane region" description="Helical" evidence="9">
    <location>
        <begin position="6"/>
        <end position="26"/>
    </location>
</feature>
<dbReference type="STRING" id="592050.SAMN05421875_10949"/>
<dbReference type="Pfam" id="PF04066">
    <property type="entry name" value="MrpF_PhaF"/>
    <property type="match status" value="1"/>
</dbReference>
<comment type="subcellular location">
    <subcellularLocation>
        <location evidence="1 8">Cell membrane</location>
        <topology evidence="1 8">Multi-pass membrane protein</topology>
    </subcellularLocation>
</comment>
<keyword evidence="5 9" id="KW-0812">Transmembrane</keyword>
<dbReference type="EMBL" id="FNQJ01000009">
    <property type="protein sequence ID" value="SEA29880.1"/>
    <property type="molecule type" value="Genomic_DNA"/>
</dbReference>
<dbReference type="RefSeq" id="WP_092697924.1">
    <property type="nucleotide sequence ID" value="NZ_CAXIQL010000018.1"/>
</dbReference>
<dbReference type="AlphaFoldDB" id="A0A1H4A1X2"/>
<evidence type="ECO:0000256" key="6">
    <source>
        <dbReference type="ARBA" id="ARBA00022989"/>
    </source>
</evidence>
<accession>A0A1H4A1X2</accession>
<keyword evidence="6 9" id="KW-1133">Transmembrane helix</keyword>
<evidence type="ECO:0000256" key="9">
    <source>
        <dbReference type="SAM" id="Phobius"/>
    </source>
</evidence>
<keyword evidence="4 8" id="KW-1003">Cell membrane</keyword>
<evidence type="ECO:0000256" key="7">
    <source>
        <dbReference type="ARBA" id="ARBA00023136"/>
    </source>
</evidence>
<evidence type="ECO:0000256" key="3">
    <source>
        <dbReference type="ARBA" id="ARBA00022448"/>
    </source>
</evidence>
<reference evidence="11" key="1">
    <citation type="submission" date="2016-10" db="EMBL/GenBank/DDBJ databases">
        <authorList>
            <person name="Varghese N."/>
            <person name="Submissions S."/>
        </authorList>
    </citation>
    <scope>NUCLEOTIDE SEQUENCE [LARGE SCALE GENOMIC DNA]</scope>
    <source>
        <strain evidence="11">DSM 25157</strain>
    </source>
</reference>
<dbReference type="GeneID" id="34232749"/>
<dbReference type="Proteomes" id="UP000199002">
    <property type="component" value="Unassembled WGS sequence"/>
</dbReference>
<keyword evidence="3 8" id="KW-0813">Transport</keyword>
<proteinExistence type="inferred from homology"/>
<evidence type="ECO:0000256" key="4">
    <source>
        <dbReference type="ARBA" id="ARBA00022475"/>
    </source>
</evidence>
<dbReference type="InterPro" id="IPR007208">
    <property type="entry name" value="MrpF/PhaF-like"/>
</dbReference>
<evidence type="ECO:0000313" key="11">
    <source>
        <dbReference type="Proteomes" id="UP000199002"/>
    </source>
</evidence>
<feature type="transmembrane region" description="Helical" evidence="9">
    <location>
        <begin position="38"/>
        <end position="61"/>
    </location>
</feature>
<evidence type="ECO:0000313" key="10">
    <source>
        <dbReference type="EMBL" id="SEA29880.1"/>
    </source>
</evidence>
<comment type="similarity">
    <text evidence="2 8">Belongs to the CPA3 antiporters (TC 2.A.63) subunit F family.</text>
</comment>
<dbReference type="GO" id="GO:0015385">
    <property type="term" value="F:sodium:proton antiporter activity"/>
    <property type="evidence" value="ECO:0007669"/>
    <property type="project" value="TreeGrafter"/>
</dbReference>
<keyword evidence="8" id="KW-0050">Antiport</keyword>
<evidence type="ECO:0000256" key="1">
    <source>
        <dbReference type="ARBA" id="ARBA00004651"/>
    </source>
</evidence>
<evidence type="ECO:0000256" key="5">
    <source>
        <dbReference type="ARBA" id="ARBA00022692"/>
    </source>
</evidence>
<dbReference type="PANTHER" id="PTHR34702">
    <property type="entry name" value="NA(+)/H(+) ANTIPORTER SUBUNIT F1"/>
    <property type="match status" value="1"/>
</dbReference>
<gene>
    <name evidence="10" type="ORF">SAMN05421875_10949</name>
</gene>
<keyword evidence="7 8" id="KW-0472">Membrane</keyword>
<evidence type="ECO:0000256" key="2">
    <source>
        <dbReference type="ARBA" id="ARBA00009212"/>
    </source>
</evidence>
<sequence>MTHPVLSWALPIALCMLVLAMVLALVRLLKGPSAQDRVLALDCMYLNGMLLALVLGVLYGSSTYFEGALLIALFSFVGTTAMAKFLLRGEVIE</sequence>
<keyword evidence="8" id="KW-0406">Ion transport</keyword>
<dbReference type="PIRSF" id="PIRSF028784">
    <property type="entry name" value="MrpF"/>
    <property type="match status" value="1"/>
</dbReference>
<keyword evidence="11" id="KW-1185">Reference proteome</keyword>
<dbReference type="NCBIfam" id="NF004812">
    <property type="entry name" value="PRK06161.1"/>
    <property type="match status" value="1"/>
</dbReference>
<name>A0A1H4A1X2_9BURK</name>
<protein>
    <submittedName>
        <fullName evidence="10">Multicomponent K+:H+ antiporter subunit F</fullName>
    </submittedName>
</protein>
<organism evidence="10 11">
    <name type="scientific">Acidovorax soli</name>
    <dbReference type="NCBI Taxonomy" id="592050"/>
    <lineage>
        <taxon>Bacteria</taxon>
        <taxon>Pseudomonadati</taxon>
        <taxon>Pseudomonadota</taxon>
        <taxon>Betaproteobacteria</taxon>
        <taxon>Burkholderiales</taxon>
        <taxon>Comamonadaceae</taxon>
        <taxon>Acidovorax</taxon>
    </lineage>
</organism>
<evidence type="ECO:0000256" key="8">
    <source>
        <dbReference type="PIRNR" id="PIRNR028784"/>
    </source>
</evidence>
<feature type="transmembrane region" description="Helical" evidence="9">
    <location>
        <begin position="67"/>
        <end position="87"/>
    </location>
</feature>
<dbReference type="PANTHER" id="PTHR34702:SF1">
    <property type="entry name" value="NA(+)_H(+) ANTIPORTER SUBUNIT F"/>
    <property type="match status" value="1"/>
</dbReference>
<dbReference type="GO" id="GO:0005886">
    <property type="term" value="C:plasma membrane"/>
    <property type="evidence" value="ECO:0007669"/>
    <property type="project" value="UniProtKB-SubCell"/>
</dbReference>